<dbReference type="Proteomes" id="UP000481861">
    <property type="component" value="Unassembled WGS sequence"/>
</dbReference>
<evidence type="ECO:0000313" key="1">
    <source>
        <dbReference type="EMBL" id="KAF2878459.1"/>
    </source>
</evidence>
<protein>
    <recommendedName>
        <fullName evidence="3">F-box domain-containing protein</fullName>
    </recommendedName>
</protein>
<dbReference type="AlphaFoldDB" id="A0A7C8MIS0"/>
<gene>
    <name evidence="1" type="ORF">BDV95DRAFT_557520</name>
</gene>
<comment type="caution">
    <text evidence="1">The sequence shown here is derived from an EMBL/GenBank/DDBJ whole genome shotgun (WGS) entry which is preliminary data.</text>
</comment>
<organism evidence="1 2">
    <name type="scientific">Massariosphaeria phaeospora</name>
    <dbReference type="NCBI Taxonomy" id="100035"/>
    <lineage>
        <taxon>Eukaryota</taxon>
        <taxon>Fungi</taxon>
        <taxon>Dikarya</taxon>
        <taxon>Ascomycota</taxon>
        <taxon>Pezizomycotina</taxon>
        <taxon>Dothideomycetes</taxon>
        <taxon>Pleosporomycetidae</taxon>
        <taxon>Pleosporales</taxon>
        <taxon>Pleosporales incertae sedis</taxon>
        <taxon>Massariosphaeria</taxon>
    </lineage>
</organism>
<name>A0A7C8MIS0_9PLEO</name>
<keyword evidence="2" id="KW-1185">Reference proteome</keyword>
<reference evidence="1 2" key="1">
    <citation type="submission" date="2020-01" db="EMBL/GenBank/DDBJ databases">
        <authorList>
            <consortium name="DOE Joint Genome Institute"/>
            <person name="Haridas S."/>
            <person name="Albert R."/>
            <person name="Binder M."/>
            <person name="Bloem J."/>
            <person name="Labutti K."/>
            <person name="Salamov A."/>
            <person name="Andreopoulos B."/>
            <person name="Baker S.E."/>
            <person name="Barry K."/>
            <person name="Bills G."/>
            <person name="Bluhm B.H."/>
            <person name="Cannon C."/>
            <person name="Castanera R."/>
            <person name="Culley D.E."/>
            <person name="Daum C."/>
            <person name="Ezra D."/>
            <person name="Gonzalez J.B."/>
            <person name="Henrissat B."/>
            <person name="Kuo A."/>
            <person name="Liang C."/>
            <person name="Lipzen A."/>
            <person name="Lutzoni F."/>
            <person name="Magnuson J."/>
            <person name="Mondo S."/>
            <person name="Nolan M."/>
            <person name="Ohm R."/>
            <person name="Pangilinan J."/>
            <person name="Park H.-J.H."/>
            <person name="Ramirez L."/>
            <person name="Alfaro M."/>
            <person name="Sun H."/>
            <person name="Tritt A."/>
            <person name="Yoshinaga Y."/>
            <person name="Zwiers L.-H.L."/>
            <person name="Turgeon B.G."/>
            <person name="Goodwin S.B."/>
            <person name="Spatafora J.W."/>
            <person name="Crous P.W."/>
            <person name="Grigoriev I.V."/>
        </authorList>
    </citation>
    <scope>NUCLEOTIDE SEQUENCE [LARGE SCALE GENOMIC DNA]</scope>
    <source>
        <strain evidence="1 2">CBS 611.86</strain>
    </source>
</reference>
<dbReference type="EMBL" id="JAADJZ010000001">
    <property type="protein sequence ID" value="KAF2878459.1"/>
    <property type="molecule type" value="Genomic_DNA"/>
</dbReference>
<evidence type="ECO:0008006" key="3">
    <source>
        <dbReference type="Google" id="ProtNLM"/>
    </source>
</evidence>
<accession>A0A7C8MIS0</accession>
<evidence type="ECO:0000313" key="2">
    <source>
        <dbReference type="Proteomes" id="UP000481861"/>
    </source>
</evidence>
<proteinExistence type="predicted"/>
<dbReference type="OrthoDB" id="3795653at2759"/>
<sequence>MFFVRGRKPGTGPLLQLSTEIIEAISAYLSIDALENLRLACRELEYKTQRHIGRTYFQAIKFMPSRYALKVLVALSKSRMARYVKTLALGPPSNDLGFVRFPPGNNLSTASQSRIESNMFNYSEENRMMRTLGEDAGMINTALQNLHGITKLVFLDPSFNSCHPTPSPSGSYGEHYLHEKVGAGSAKFDTSATDATQSMARLFLVTLHAAESAALPVQCITMKLTMYAGVNPHVGSKTSGFASHPLYFPTARLDHGISDDAWAHLSVLRLHIGHRDDVWQELQRGRFVERTIAFLSRAPALHTLGLTMMENHGLPTQQPYNLSTIWNSPTSILLASTIYSPSSNLFEVLYTD</sequence>